<dbReference type="KEGG" id="aau:AAur_1933"/>
<organism evidence="2 3">
    <name type="scientific">Paenarthrobacter aurescens (strain TC1)</name>
    <dbReference type="NCBI Taxonomy" id="290340"/>
    <lineage>
        <taxon>Bacteria</taxon>
        <taxon>Bacillati</taxon>
        <taxon>Actinomycetota</taxon>
        <taxon>Actinomycetes</taxon>
        <taxon>Micrococcales</taxon>
        <taxon>Micrococcaceae</taxon>
        <taxon>Paenarthrobacter</taxon>
    </lineage>
</organism>
<dbReference type="Gene3D" id="3.40.50.1820">
    <property type="entry name" value="alpha/beta hydrolase"/>
    <property type="match status" value="1"/>
</dbReference>
<keyword evidence="3" id="KW-1185">Reference proteome</keyword>
<gene>
    <name evidence="2" type="ordered locus">AAur_1933</name>
</gene>
<dbReference type="STRING" id="290340.AAur_1933"/>
<dbReference type="SUPFAM" id="SSF53474">
    <property type="entry name" value="alpha/beta-Hydrolases"/>
    <property type="match status" value="1"/>
</dbReference>
<evidence type="ECO:0000256" key="1">
    <source>
        <dbReference type="SAM" id="MobiDB-lite"/>
    </source>
</evidence>
<feature type="compositionally biased region" description="Basic and acidic residues" evidence="1">
    <location>
        <begin position="27"/>
        <end position="45"/>
    </location>
</feature>
<dbReference type="InterPro" id="IPR029058">
    <property type="entry name" value="AB_hydrolase_fold"/>
</dbReference>
<dbReference type="HOGENOM" id="CLU_1318730_0_0_11"/>
<evidence type="ECO:0000313" key="3">
    <source>
        <dbReference type="Proteomes" id="UP000000637"/>
    </source>
</evidence>
<reference evidence="2 3" key="1">
    <citation type="journal article" date="2006" name="PLoS Genet.">
        <title>Secrets of soil survival revealed by the genome sequence of Arthrobacter aurescens TC1.</title>
        <authorList>
            <person name="Mongodin E.F."/>
            <person name="Shapir N."/>
            <person name="Daugherty S.C."/>
            <person name="DeBoy R.T."/>
            <person name="Emerson J.B."/>
            <person name="Shvartzbeyn A."/>
            <person name="Radune D."/>
            <person name="Vamathevan J."/>
            <person name="Riggs F."/>
            <person name="Grinberg V."/>
            <person name="Khouri H."/>
            <person name="Wackett L.P."/>
            <person name="Nelson K.E."/>
            <person name="Sadowsky M.J."/>
        </authorList>
    </citation>
    <scope>NUCLEOTIDE SEQUENCE [LARGE SCALE GENOMIC DNA]</scope>
    <source>
        <strain evidence="2 3">TC1</strain>
    </source>
</reference>
<dbReference type="EMBL" id="CP000474">
    <property type="protein sequence ID" value="ABM09348.1"/>
    <property type="molecule type" value="Genomic_DNA"/>
</dbReference>
<protein>
    <recommendedName>
        <fullName evidence="4">Alpha/beta hydrolase</fullName>
    </recommendedName>
</protein>
<dbReference type="AlphaFoldDB" id="A1R616"/>
<dbReference type="eggNOG" id="ENOG50341F4">
    <property type="taxonomic scope" value="Bacteria"/>
</dbReference>
<dbReference type="Proteomes" id="UP000000637">
    <property type="component" value="Chromosome"/>
</dbReference>
<sequence length="237" mass="25298">MSPLWIPYRVLLFRRCIFQPHISRGAGEHMKSSTEVDPRPGHEPGEVAPQHDVVCLHGGGGAAEWFAQQLDALGARAWEPGIGMTLDVTGPPSHMDEWVEAASSALYESTAGPAHILASGTAAYGAIMLAAVHPDQIKSVILGDPLVDTSVEGFVATLRRVRAPSLVIAAAPDLDADISIPQSIAGGIRNGVFVIIDNTAVPAHQSRSHSFNEWSRSFMNIAEGLHTVTETQEERSA</sequence>
<proteinExistence type="predicted"/>
<feature type="region of interest" description="Disordered" evidence="1">
    <location>
        <begin position="27"/>
        <end position="48"/>
    </location>
</feature>
<evidence type="ECO:0000313" key="2">
    <source>
        <dbReference type="EMBL" id="ABM09348.1"/>
    </source>
</evidence>
<name>A1R616_PAEAT</name>
<accession>A1R616</accession>
<evidence type="ECO:0008006" key="4">
    <source>
        <dbReference type="Google" id="ProtNLM"/>
    </source>
</evidence>